<evidence type="ECO:0000256" key="5">
    <source>
        <dbReference type="ARBA" id="ARBA00023180"/>
    </source>
</evidence>
<evidence type="ECO:0000256" key="1">
    <source>
        <dbReference type="ARBA" id="ARBA00004613"/>
    </source>
</evidence>
<dbReference type="GO" id="GO:0005576">
    <property type="term" value="C:extracellular region"/>
    <property type="evidence" value="ECO:0007669"/>
    <property type="project" value="UniProtKB-SubCell"/>
</dbReference>
<dbReference type="GO" id="GO:0016671">
    <property type="term" value="F:oxidoreductase activity, acting on a sulfur group of donors, disulfide as acceptor"/>
    <property type="evidence" value="ECO:0007669"/>
    <property type="project" value="InterPro"/>
</dbReference>
<dbReference type="EMBL" id="HBFQ01042867">
    <property type="protein sequence ID" value="CAD8856018.1"/>
    <property type="molecule type" value="Transcribed_RNA"/>
</dbReference>
<protein>
    <submittedName>
        <fullName evidence="6">Uncharacterized protein</fullName>
    </submittedName>
</protein>
<evidence type="ECO:0000256" key="2">
    <source>
        <dbReference type="ARBA" id="ARBA00005679"/>
    </source>
</evidence>
<keyword evidence="5" id="KW-0325">Glycoprotein</keyword>
<dbReference type="Pfam" id="PF03227">
    <property type="entry name" value="GILT"/>
    <property type="match status" value="1"/>
</dbReference>
<accession>A0A7S1AJ88</accession>
<keyword evidence="4" id="KW-0732">Signal</keyword>
<evidence type="ECO:0000256" key="4">
    <source>
        <dbReference type="ARBA" id="ARBA00022729"/>
    </source>
</evidence>
<dbReference type="PANTHER" id="PTHR13234:SF8">
    <property type="entry name" value="GAMMA-INTERFERON-INDUCIBLE LYSOSOMAL THIOL REDUCTASE"/>
    <property type="match status" value="1"/>
</dbReference>
<reference evidence="6" key="1">
    <citation type="submission" date="2021-01" db="EMBL/GenBank/DDBJ databases">
        <authorList>
            <person name="Corre E."/>
            <person name="Pelletier E."/>
            <person name="Niang G."/>
            <person name="Scheremetjew M."/>
            <person name="Finn R."/>
            <person name="Kale V."/>
            <person name="Holt S."/>
            <person name="Cochrane G."/>
            <person name="Meng A."/>
            <person name="Brown T."/>
            <person name="Cohen L."/>
        </authorList>
    </citation>
    <scope>NUCLEOTIDE SEQUENCE</scope>
</reference>
<comment type="subcellular location">
    <subcellularLocation>
        <location evidence="1">Secreted</location>
    </subcellularLocation>
</comment>
<evidence type="ECO:0000313" key="6">
    <source>
        <dbReference type="EMBL" id="CAD8856018.1"/>
    </source>
</evidence>
<keyword evidence="3" id="KW-0964">Secreted</keyword>
<evidence type="ECO:0000256" key="3">
    <source>
        <dbReference type="ARBA" id="ARBA00022525"/>
    </source>
</evidence>
<proteinExistence type="inferred from homology"/>
<dbReference type="InterPro" id="IPR004911">
    <property type="entry name" value="Interferon-induced_GILT"/>
</dbReference>
<dbReference type="AlphaFoldDB" id="A0A7S1AJ88"/>
<gene>
    <name evidence="6" type="ORF">NSCI0253_LOCUS30370</name>
</gene>
<dbReference type="PANTHER" id="PTHR13234">
    <property type="entry name" value="GAMMA-INTERFERON INDUCIBLE LYSOSOMAL THIOL REDUCTASE GILT"/>
    <property type="match status" value="1"/>
</dbReference>
<comment type="similarity">
    <text evidence="2">Belongs to the GILT family.</text>
</comment>
<name>A0A7S1AJ88_NOCSC</name>
<sequence>MLKLSSTDIMDFSMVPFGQGYYDTPDSVCGAGDDSSYVWGAYWRGYNLKQRECFDVKCGVHAPDPRPASCFTGTAHCQHGGAECAVNALQACSMNLTGFEWKRYVPFAVCVEESYNRIQAAENYAVLNATVKACAQSVDFGADEVLECFYTKKDYWLEEMAKRTIPHKTVPYVRLKNNTGEWFRLKISEKGVADDILVQAVCDAWVFNGGIAPVGCSTTSNTIQVITA</sequence>
<organism evidence="6">
    <name type="scientific">Noctiluca scintillans</name>
    <name type="common">Sea sparkle</name>
    <name type="synonym">Red tide dinoflagellate</name>
    <dbReference type="NCBI Taxonomy" id="2966"/>
    <lineage>
        <taxon>Eukaryota</taxon>
        <taxon>Sar</taxon>
        <taxon>Alveolata</taxon>
        <taxon>Dinophyceae</taxon>
        <taxon>Noctilucales</taxon>
        <taxon>Noctilucaceae</taxon>
        <taxon>Noctiluca</taxon>
    </lineage>
</organism>